<feature type="compositionally biased region" description="Pro residues" evidence="1">
    <location>
        <begin position="1"/>
        <end position="22"/>
    </location>
</feature>
<feature type="region of interest" description="Disordered" evidence="1">
    <location>
        <begin position="1"/>
        <end position="24"/>
    </location>
</feature>
<gene>
    <name evidence="2" type="ORF">ACFOWE_17910</name>
</gene>
<keyword evidence="3" id="KW-1185">Reference proteome</keyword>
<accession>A0ABV8I874</accession>
<evidence type="ECO:0000313" key="2">
    <source>
        <dbReference type="EMBL" id="MFC4060184.1"/>
    </source>
</evidence>
<sequence>MSQTPDPVPSAAPPAPAAPPCYDPAVTEADLRRRIRAQIGRYVLAGHGIRRATIETAKDFKREALAKGWPLQLANAGGDFAARVGAEWAAELVAAELAAEREREARAAR</sequence>
<evidence type="ECO:0000313" key="3">
    <source>
        <dbReference type="Proteomes" id="UP001595850"/>
    </source>
</evidence>
<protein>
    <submittedName>
        <fullName evidence="2">Uncharacterized protein</fullName>
    </submittedName>
</protein>
<proteinExistence type="predicted"/>
<comment type="caution">
    <text evidence="2">The sequence shown here is derived from an EMBL/GenBank/DDBJ whole genome shotgun (WGS) entry which is preliminary data.</text>
</comment>
<dbReference type="RefSeq" id="WP_377289197.1">
    <property type="nucleotide sequence ID" value="NZ_JBHSBM010000018.1"/>
</dbReference>
<dbReference type="EMBL" id="JBHSBM010000018">
    <property type="protein sequence ID" value="MFC4060184.1"/>
    <property type="molecule type" value="Genomic_DNA"/>
</dbReference>
<evidence type="ECO:0000256" key="1">
    <source>
        <dbReference type="SAM" id="MobiDB-lite"/>
    </source>
</evidence>
<reference evidence="3" key="1">
    <citation type="journal article" date="2019" name="Int. J. Syst. Evol. Microbiol.">
        <title>The Global Catalogue of Microorganisms (GCM) 10K type strain sequencing project: providing services to taxonomists for standard genome sequencing and annotation.</title>
        <authorList>
            <consortium name="The Broad Institute Genomics Platform"/>
            <consortium name="The Broad Institute Genome Sequencing Center for Infectious Disease"/>
            <person name="Wu L."/>
            <person name="Ma J."/>
        </authorList>
    </citation>
    <scope>NUCLEOTIDE SEQUENCE [LARGE SCALE GENOMIC DNA]</scope>
    <source>
        <strain evidence="3">TBRC 4489</strain>
    </source>
</reference>
<name>A0ABV8I874_9ACTN</name>
<dbReference type="Proteomes" id="UP001595850">
    <property type="component" value="Unassembled WGS sequence"/>
</dbReference>
<organism evidence="2 3">
    <name type="scientific">Planomonospora corallina</name>
    <dbReference type="NCBI Taxonomy" id="1806052"/>
    <lineage>
        <taxon>Bacteria</taxon>
        <taxon>Bacillati</taxon>
        <taxon>Actinomycetota</taxon>
        <taxon>Actinomycetes</taxon>
        <taxon>Streptosporangiales</taxon>
        <taxon>Streptosporangiaceae</taxon>
        <taxon>Planomonospora</taxon>
    </lineage>
</organism>